<evidence type="ECO:0000313" key="2">
    <source>
        <dbReference type="Proteomes" id="UP000243006"/>
    </source>
</evidence>
<dbReference type="AlphaFoldDB" id="A0A1Y3E6L6"/>
<dbReference type="EMBL" id="LVZM01024192">
    <property type="protein sequence ID" value="OUC39467.1"/>
    <property type="molecule type" value="Genomic_DNA"/>
</dbReference>
<sequence>DTNTAGNSDIGSTAIQLLELICRQEWTKRKFLHSTDLFDPKRLLNPLVNQTQAQRLLRMITRSDSEILLKKFDSCTTKKELISKVLDSLTIMNLWVSQMDLQLLLKQVANSQSESLHLVDTIAKSCMEVFQPQATLAFAVTNFDEIAPYWLVAPLISRLPSFVQGRVLKAAVSILENCQARRDRNLFVQSSSLLAPQPFLSLVLICLRGQDDQREGLLSSLLKQIQEFVMRVKEVD</sequence>
<protein>
    <submittedName>
        <fullName evidence="1">Uncharacterized protein</fullName>
    </submittedName>
</protein>
<dbReference type="Proteomes" id="UP000243006">
    <property type="component" value="Unassembled WGS sequence"/>
</dbReference>
<comment type="caution">
    <text evidence="1">The sequence shown here is derived from an EMBL/GenBank/DDBJ whole genome shotgun (WGS) entry which is preliminary data.</text>
</comment>
<reference evidence="1 2" key="1">
    <citation type="submission" date="2015-04" db="EMBL/GenBank/DDBJ databases">
        <title>Draft genome of the roundworm Trichinella nativa.</title>
        <authorList>
            <person name="Mitreva M."/>
        </authorList>
    </citation>
    <scope>NUCLEOTIDE SEQUENCE [LARGE SCALE GENOMIC DNA]</scope>
    <source>
        <strain evidence="1 2">ISS45</strain>
    </source>
</reference>
<proteinExistence type="predicted"/>
<accession>A0A1Y3E6L6</accession>
<gene>
    <name evidence="1" type="ORF">D917_08764</name>
</gene>
<evidence type="ECO:0000313" key="1">
    <source>
        <dbReference type="EMBL" id="OUC39467.1"/>
    </source>
</evidence>
<organism evidence="1 2">
    <name type="scientific">Trichinella nativa</name>
    <dbReference type="NCBI Taxonomy" id="6335"/>
    <lineage>
        <taxon>Eukaryota</taxon>
        <taxon>Metazoa</taxon>
        <taxon>Ecdysozoa</taxon>
        <taxon>Nematoda</taxon>
        <taxon>Enoplea</taxon>
        <taxon>Dorylaimia</taxon>
        <taxon>Trichinellida</taxon>
        <taxon>Trichinellidae</taxon>
        <taxon>Trichinella</taxon>
    </lineage>
</organism>
<feature type="non-terminal residue" evidence="1">
    <location>
        <position position="1"/>
    </location>
</feature>
<name>A0A1Y3E6L6_9BILA</name>